<dbReference type="InterPro" id="IPR000515">
    <property type="entry name" value="MetI-like"/>
</dbReference>
<feature type="transmembrane region" description="Helical" evidence="8">
    <location>
        <begin position="12"/>
        <end position="33"/>
    </location>
</feature>
<evidence type="ECO:0000256" key="3">
    <source>
        <dbReference type="ARBA" id="ARBA00022475"/>
    </source>
</evidence>
<dbReference type="CDD" id="cd06261">
    <property type="entry name" value="TM_PBP2"/>
    <property type="match status" value="1"/>
</dbReference>
<name>A0A1I6TQX5_9RHOB</name>
<comment type="similarity">
    <text evidence="8">Belongs to the binding-protein-dependent transport system permease family.</text>
</comment>
<dbReference type="PANTHER" id="PTHR43357:SF4">
    <property type="entry name" value="INNER MEMBRANE ABC TRANSPORTER PERMEASE PROTEIN YDCV"/>
    <property type="match status" value="1"/>
</dbReference>
<dbReference type="Gene3D" id="1.10.3720.10">
    <property type="entry name" value="MetI-like"/>
    <property type="match status" value="1"/>
</dbReference>
<accession>A0A1I6TQX5</accession>
<keyword evidence="7 8" id="KW-0472">Membrane</keyword>
<dbReference type="STRING" id="311180.SAMN04488050_106288"/>
<evidence type="ECO:0000256" key="6">
    <source>
        <dbReference type="ARBA" id="ARBA00022989"/>
    </source>
</evidence>
<dbReference type="InterPro" id="IPR035906">
    <property type="entry name" value="MetI-like_sf"/>
</dbReference>
<evidence type="ECO:0000256" key="7">
    <source>
        <dbReference type="ARBA" id="ARBA00023136"/>
    </source>
</evidence>
<dbReference type="GO" id="GO:0005886">
    <property type="term" value="C:plasma membrane"/>
    <property type="evidence" value="ECO:0007669"/>
    <property type="project" value="UniProtKB-SubCell"/>
</dbReference>
<comment type="subcellular location">
    <subcellularLocation>
        <location evidence="1">Cell inner membrane</location>
        <topology evidence="1">Multi-pass membrane protein</topology>
    </subcellularLocation>
    <subcellularLocation>
        <location evidence="8">Cell membrane</location>
        <topology evidence="8">Multi-pass membrane protein</topology>
    </subcellularLocation>
</comment>
<dbReference type="OrthoDB" id="9815533at2"/>
<feature type="transmembrane region" description="Helical" evidence="8">
    <location>
        <begin position="357"/>
        <end position="379"/>
    </location>
</feature>
<dbReference type="SUPFAM" id="SSF161098">
    <property type="entry name" value="MetI-like"/>
    <property type="match status" value="1"/>
</dbReference>
<reference evidence="11" key="1">
    <citation type="submission" date="2016-10" db="EMBL/GenBank/DDBJ databases">
        <authorList>
            <person name="Varghese N."/>
            <person name="Submissions S."/>
        </authorList>
    </citation>
    <scope>NUCLEOTIDE SEQUENCE [LARGE SCALE GENOMIC DNA]</scope>
    <source>
        <strain evidence="11">DSM 26894</strain>
    </source>
</reference>
<evidence type="ECO:0000313" key="11">
    <source>
        <dbReference type="Proteomes" id="UP000199392"/>
    </source>
</evidence>
<gene>
    <name evidence="10" type="ORF">SAMN04488050_106288</name>
</gene>
<protein>
    <submittedName>
        <fullName evidence="10">Putative spermidine/putrescine transport system permease protein</fullName>
    </submittedName>
</protein>
<keyword evidence="2 8" id="KW-0813">Transport</keyword>
<dbReference type="PANTHER" id="PTHR43357">
    <property type="entry name" value="INNER MEMBRANE ABC TRANSPORTER PERMEASE PROTEIN YDCV"/>
    <property type="match status" value="1"/>
</dbReference>
<keyword evidence="6 8" id="KW-1133">Transmembrane helix</keyword>
<feature type="transmembrane region" description="Helical" evidence="8">
    <location>
        <begin position="195"/>
        <end position="214"/>
    </location>
</feature>
<feature type="transmembrane region" description="Helical" evidence="8">
    <location>
        <begin position="128"/>
        <end position="153"/>
    </location>
</feature>
<dbReference type="EMBL" id="FOZW01000006">
    <property type="protein sequence ID" value="SFS91606.1"/>
    <property type="molecule type" value="Genomic_DNA"/>
</dbReference>
<evidence type="ECO:0000256" key="5">
    <source>
        <dbReference type="ARBA" id="ARBA00022692"/>
    </source>
</evidence>
<evidence type="ECO:0000256" key="2">
    <source>
        <dbReference type="ARBA" id="ARBA00022448"/>
    </source>
</evidence>
<feature type="transmembrane region" description="Helical" evidence="8">
    <location>
        <begin position="226"/>
        <end position="250"/>
    </location>
</feature>
<dbReference type="Proteomes" id="UP000199392">
    <property type="component" value="Unassembled WGS sequence"/>
</dbReference>
<evidence type="ECO:0000313" key="10">
    <source>
        <dbReference type="EMBL" id="SFS91606.1"/>
    </source>
</evidence>
<keyword evidence="3" id="KW-1003">Cell membrane</keyword>
<evidence type="ECO:0000256" key="4">
    <source>
        <dbReference type="ARBA" id="ARBA00022519"/>
    </source>
</evidence>
<feature type="transmembrane region" description="Helical" evidence="8">
    <location>
        <begin position="262"/>
        <end position="285"/>
    </location>
</feature>
<dbReference type="PROSITE" id="PS50928">
    <property type="entry name" value="ABC_TM1"/>
    <property type="match status" value="1"/>
</dbReference>
<feature type="transmembrane region" description="Helical" evidence="8">
    <location>
        <begin position="311"/>
        <end position="337"/>
    </location>
</feature>
<evidence type="ECO:0000256" key="8">
    <source>
        <dbReference type="RuleBase" id="RU363032"/>
    </source>
</evidence>
<keyword evidence="11" id="KW-1185">Reference proteome</keyword>
<evidence type="ECO:0000256" key="1">
    <source>
        <dbReference type="ARBA" id="ARBA00004429"/>
    </source>
</evidence>
<evidence type="ECO:0000259" key="9">
    <source>
        <dbReference type="PROSITE" id="PS50928"/>
    </source>
</evidence>
<dbReference type="AlphaFoldDB" id="A0A1I6TQX5"/>
<sequence length="395" mass="42546">MSNVILTPAVKKPLSLTVPVVAAAGAFAGIFIGAANGSVLLGIVLGALIMAGFAYVAMALSKDLEKPLRWGILAVFAVLGFVGGGVSGGLVGLLFGWFFGWFTYWIGYGRYRVSLVPYLTPNQVLWHYTFRVICGAIFVFLITPILVVMPLSFNAQDFFTFTPEMLRFDPAGYSLKHYRDFFTNPEWTSAVKNSLIIAPLATIISVSLGTLAAIGLSQSHVPGKRAIMAILISPMIVPLIISATGMYFFYSKINIVGTLWGVVLAHAVLGIPFVIITVTATLVGFDRSLVRAAANMGANPVTTFFRVQMPLILPGVISGGLFAFITSFDEVVVVLFIGSAELQTLPWQMFTGLREQLSPTILAAATVLVAISIVLLATVEMLRRRSERLRGLSPS</sequence>
<keyword evidence="5 8" id="KW-0812">Transmembrane</keyword>
<dbReference type="RefSeq" id="WP_092424919.1">
    <property type="nucleotide sequence ID" value="NZ_FNCL01000006.1"/>
</dbReference>
<dbReference type="Pfam" id="PF00528">
    <property type="entry name" value="BPD_transp_1"/>
    <property type="match status" value="1"/>
</dbReference>
<feature type="domain" description="ABC transmembrane type-1" evidence="9">
    <location>
        <begin position="191"/>
        <end position="379"/>
    </location>
</feature>
<proteinExistence type="inferred from homology"/>
<feature type="transmembrane region" description="Helical" evidence="8">
    <location>
        <begin position="39"/>
        <end position="60"/>
    </location>
</feature>
<keyword evidence="4" id="KW-0997">Cell inner membrane</keyword>
<organism evidence="10 11">
    <name type="scientific">Alloyangia pacifica</name>
    <dbReference type="NCBI Taxonomy" id="311180"/>
    <lineage>
        <taxon>Bacteria</taxon>
        <taxon>Pseudomonadati</taxon>
        <taxon>Pseudomonadota</taxon>
        <taxon>Alphaproteobacteria</taxon>
        <taxon>Rhodobacterales</taxon>
        <taxon>Roseobacteraceae</taxon>
        <taxon>Alloyangia</taxon>
    </lineage>
</organism>
<feature type="transmembrane region" description="Helical" evidence="8">
    <location>
        <begin position="67"/>
        <end position="84"/>
    </location>
</feature>
<feature type="transmembrane region" description="Helical" evidence="8">
    <location>
        <begin position="90"/>
        <end position="107"/>
    </location>
</feature>
<dbReference type="GO" id="GO:0055085">
    <property type="term" value="P:transmembrane transport"/>
    <property type="evidence" value="ECO:0007669"/>
    <property type="project" value="InterPro"/>
</dbReference>